<dbReference type="InParanoid" id="B0DR92"/>
<dbReference type="HOGENOM" id="CLU_1245561_0_0_1"/>
<gene>
    <name evidence="1" type="ORF">LACBIDRAFT_307939</name>
</gene>
<dbReference type="PROSITE" id="PS51257">
    <property type="entry name" value="PROKAR_LIPOPROTEIN"/>
    <property type="match status" value="1"/>
</dbReference>
<dbReference type="RefSeq" id="XP_001886452.1">
    <property type="nucleotide sequence ID" value="XM_001886417.1"/>
</dbReference>
<evidence type="ECO:0000313" key="2">
    <source>
        <dbReference type="Proteomes" id="UP000001194"/>
    </source>
</evidence>
<dbReference type="GeneID" id="6082191"/>
<keyword evidence="2" id="KW-1185">Reference proteome</keyword>
<protein>
    <submittedName>
        <fullName evidence="1">Predicted protein</fullName>
    </submittedName>
</protein>
<evidence type="ECO:0000313" key="1">
    <source>
        <dbReference type="EMBL" id="EDR02742.1"/>
    </source>
</evidence>
<dbReference type="Proteomes" id="UP000001194">
    <property type="component" value="Unassembled WGS sequence"/>
</dbReference>
<dbReference type="KEGG" id="lbc:LACBIDRAFT_307939"/>
<sequence length="222" mass="24477">MARFIFSSFGSEVQGTAICSASSCFLVNVMDQVELIEISVVFRASSESQRVTSSHDFLICEEIKKMLLAALSGEFDWYPGGALLELRVSTPTYDSIIYRPPYVYLATIAGHCRSPYVLPGDLWPQAFTSLEAIADLGVAVSTSGINDNQRSAEYFDDLPEEMYVSGAAPYASNLQRRSIDLRLSAISPSNSNPFLENLERYVGGVLNSGSVPFLFVRTRRLN</sequence>
<name>B0DR92_LACBS</name>
<dbReference type="AlphaFoldDB" id="B0DR92"/>
<organism evidence="2">
    <name type="scientific">Laccaria bicolor (strain S238N-H82 / ATCC MYA-4686)</name>
    <name type="common">Bicoloured deceiver</name>
    <name type="synonym">Laccaria laccata var. bicolor</name>
    <dbReference type="NCBI Taxonomy" id="486041"/>
    <lineage>
        <taxon>Eukaryota</taxon>
        <taxon>Fungi</taxon>
        <taxon>Dikarya</taxon>
        <taxon>Basidiomycota</taxon>
        <taxon>Agaricomycotina</taxon>
        <taxon>Agaricomycetes</taxon>
        <taxon>Agaricomycetidae</taxon>
        <taxon>Agaricales</taxon>
        <taxon>Agaricineae</taxon>
        <taxon>Hydnangiaceae</taxon>
        <taxon>Laccaria</taxon>
    </lineage>
</organism>
<proteinExistence type="predicted"/>
<accession>B0DR92</accession>
<dbReference type="EMBL" id="DS547128">
    <property type="protein sequence ID" value="EDR02742.1"/>
    <property type="molecule type" value="Genomic_DNA"/>
</dbReference>
<reference evidence="1 2" key="1">
    <citation type="journal article" date="2008" name="Nature">
        <title>The genome of Laccaria bicolor provides insights into mycorrhizal symbiosis.</title>
        <authorList>
            <person name="Martin F."/>
            <person name="Aerts A."/>
            <person name="Ahren D."/>
            <person name="Brun A."/>
            <person name="Danchin E.G.J."/>
            <person name="Duchaussoy F."/>
            <person name="Gibon J."/>
            <person name="Kohler A."/>
            <person name="Lindquist E."/>
            <person name="Pereda V."/>
            <person name="Salamov A."/>
            <person name="Shapiro H.J."/>
            <person name="Wuyts J."/>
            <person name="Blaudez D."/>
            <person name="Buee M."/>
            <person name="Brokstein P."/>
            <person name="Canbaeck B."/>
            <person name="Cohen D."/>
            <person name="Courty P.E."/>
            <person name="Coutinho P.M."/>
            <person name="Delaruelle C."/>
            <person name="Detter J.C."/>
            <person name="Deveau A."/>
            <person name="DiFazio S."/>
            <person name="Duplessis S."/>
            <person name="Fraissinet-Tachet L."/>
            <person name="Lucic E."/>
            <person name="Frey-Klett P."/>
            <person name="Fourrey C."/>
            <person name="Feussner I."/>
            <person name="Gay G."/>
            <person name="Grimwood J."/>
            <person name="Hoegger P.J."/>
            <person name="Jain P."/>
            <person name="Kilaru S."/>
            <person name="Labbe J."/>
            <person name="Lin Y.C."/>
            <person name="Legue V."/>
            <person name="Le Tacon F."/>
            <person name="Marmeisse R."/>
            <person name="Melayah D."/>
            <person name="Montanini B."/>
            <person name="Muratet M."/>
            <person name="Nehls U."/>
            <person name="Niculita-Hirzel H."/>
            <person name="Oudot-Le Secq M.P."/>
            <person name="Peter M."/>
            <person name="Quesneville H."/>
            <person name="Rajashekar B."/>
            <person name="Reich M."/>
            <person name="Rouhier N."/>
            <person name="Schmutz J."/>
            <person name="Yin T."/>
            <person name="Chalot M."/>
            <person name="Henrissat B."/>
            <person name="Kuees U."/>
            <person name="Lucas S."/>
            <person name="Van de Peer Y."/>
            <person name="Podila G.K."/>
            <person name="Polle A."/>
            <person name="Pukkila P.J."/>
            <person name="Richardson P.M."/>
            <person name="Rouze P."/>
            <person name="Sanders I.R."/>
            <person name="Stajich J.E."/>
            <person name="Tunlid A."/>
            <person name="Tuskan G."/>
            <person name="Grigoriev I.V."/>
        </authorList>
    </citation>
    <scope>NUCLEOTIDE SEQUENCE [LARGE SCALE GENOMIC DNA]</scope>
    <source>
        <strain evidence="2">S238N-H82 / ATCC MYA-4686</strain>
    </source>
</reference>